<reference evidence="8 9" key="1">
    <citation type="journal article" date="2019" name="Mol. Ecol. Resour.">
        <title>Improving Illumina assemblies with Hi-C and long reads: an example with the North African dromedary.</title>
        <authorList>
            <person name="Elbers J.P."/>
            <person name="Rogers M.F."/>
            <person name="Perelman P.L."/>
            <person name="Proskuryakova A.A."/>
            <person name="Serdyukova N.A."/>
            <person name="Johnson W.E."/>
            <person name="Horin P."/>
            <person name="Corander J."/>
            <person name="Murphy D."/>
            <person name="Burger P.A."/>
        </authorList>
    </citation>
    <scope>NUCLEOTIDE SEQUENCE [LARGE SCALE GENOMIC DNA]</scope>
    <source>
        <strain evidence="8">Drom800</strain>
        <tissue evidence="8">Blood</tissue>
    </source>
</reference>
<evidence type="ECO:0000256" key="3">
    <source>
        <dbReference type="ARBA" id="ARBA00023157"/>
    </source>
</evidence>
<name>A0A5N4EBV5_CAMDR</name>
<dbReference type="FunFam" id="2.60.40.10:FF:000563">
    <property type="entry name" value="interleukin-6 receptor subunit beta"/>
    <property type="match status" value="1"/>
</dbReference>
<keyword evidence="4 8" id="KW-0675">Receptor</keyword>
<evidence type="ECO:0000259" key="7">
    <source>
        <dbReference type="PROSITE" id="PS50853"/>
    </source>
</evidence>
<dbReference type="Gene3D" id="2.60.40.10">
    <property type="entry name" value="Immunoglobulins"/>
    <property type="match status" value="4"/>
</dbReference>
<dbReference type="PANTHER" id="PTHR23036">
    <property type="entry name" value="CYTOKINE RECEPTOR"/>
    <property type="match status" value="1"/>
</dbReference>
<protein>
    <submittedName>
        <fullName evidence="8">Interleukin-6 receptor subunit beta</fullName>
    </submittedName>
</protein>
<feature type="compositionally biased region" description="Polar residues" evidence="6">
    <location>
        <begin position="405"/>
        <end position="417"/>
    </location>
</feature>
<dbReference type="PANTHER" id="PTHR23036:SF151">
    <property type="entry name" value="FIBRONECTIN TYPE-III DOMAIN-CONTAINING PROTEIN"/>
    <property type="match status" value="1"/>
</dbReference>
<dbReference type="InterPro" id="IPR013783">
    <property type="entry name" value="Ig-like_fold"/>
</dbReference>
<dbReference type="CDD" id="cd00063">
    <property type="entry name" value="FN3"/>
    <property type="match status" value="2"/>
</dbReference>
<evidence type="ECO:0000313" key="9">
    <source>
        <dbReference type="Proteomes" id="UP000299084"/>
    </source>
</evidence>
<keyword evidence="2" id="KW-0677">Repeat</keyword>
<keyword evidence="1" id="KW-0732">Signal</keyword>
<dbReference type="PROSITE" id="PS50853">
    <property type="entry name" value="FN3"/>
    <property type="match status" value="1"/>
</dbReference>
<dbReference type="Proteomes" id="UP000299084">
    <property type="component" value="Unassembled WGS sequence"/>
</dbReference>
<evidence type="ECO:0000256" key="6">
    <source>
        <dbReference type="SAM" id="MobiDB-lite"/>
    </source>
</evidence>
<dbReference type="SMART" id="SM00060">
    <property type="entry name" value="FN3"/>
    <property type="match status" value="2"/>
</dbReference>
<feature type="region of interest" description="Disordered" evidence="6">
    <location>
        <begin position="353"/>
        <end position="388"/>
    </location>
</feature>
<dbReference type="InterPro" id="IPR003961">
    <property type="entry name" value="FN3_dom"/>
</dbReference>
<sequence length="550" mass="61506">MAVVLLAEVEKATEKFDDCRAKREDPTSCTVDYSPVYFVNIEVWVEAENALGKVTSNHINFDPVDKVKPNPPHNLSVSNSEELSSILKLTWINSSIKSFIRMKYNIQYRTKDASTWNQIPPEDTASTRSSFTVQDLKPFTEYVFRIRCMKEDGKGFWSDWSEEASGITYEDTNGKILDYEVTLTRWKSRLQNYTVNDTKLTVNLTNDRYIATLTARNLVGKSDASVLTIPACDFQAVNVDSSHTEYTLSSLTSDTLYMVRMAAYTDEGGKDGPEFTFTTPKFAQGEIEAIVVPVCLAFLLTTLLGHFNSKDQMYPDGNFTDVSVVEIEANDKKPFPEDLKSLDLFKKEKINTEGHSSGIGGSSCMSSSRPSISSSDENESAQNTSSTVQYSTVVHSGYRHQVPSVQVFSRSESTQPLLDSEERPEDLQLVDNVDGSDGILPRQQYFKQNCSQHETSPDISHFERSMQVSSVNEEDFVRLKQQQISDHISQPCGSGQMKMFQEVSAADAFGPGTEGQLEIFETIGMEAAIDEGMPKSYLPQTVRQGGYMPQ</sequence>
<evidence type="ECO:0000313" key="8">
    <source>
        <dbReference type="EMBL" id="KAB1280857.1"/>
    </source>
</evidence>
<dbReference type="SUPFAM" id="SSF49265">
    <property type="entry name" value="Fibronectin type III"/>
    <property type="match status" value="3"/>
</dbReference>
<keyword evidence="3" id="KW-1015">Disulfide bond</keyword>
<dbReference type="GO" id="GO:0043235">
    <property type="term" value="C:receptor complex"/>
    <property type="evidence" value="ECO:0007669"/>
    <property type="project" value="TreeGrafter"/>
</dbReference>
<evidence type="ECO:0000256" key="5">
    <source>
        <dbReference type="ARBA" id="ARBA00023180"/>
    </source>
</evidence>
<dbReference type="GO" id="GO:0004896">
    <property type="term" value="F:cytokine receptor activity"/>
    <property type="evidence" value="ECO:0007669"/>
    <property type="project" value="TreeGrafter"/>
</dbReference>
<feature type="domain" description="Fibronectin type-III" evidence="7">
    <location>
        <begin position="71"/>
        <end position="171"/>
    </location>
</feature>
<gene>
    <name evidence="8" type="ORF">Cadr_000004181</name>
</gene>
<keyword evidence="9" id="KW-1185">Reference proteome</keyword>
<evidence type="ECO:0000256" key="2">
    <source>
        <dbReference type="ARBA" id="ARBA00022737"/>
    </source>
</evidence>
<dbReference type="InterPro" id="IPR050379">
    <property type="entry name" value="Type-I_Cytokine_Rcpt"/>
</dbReference>
<dbReference type="Pfam" id="PF00041">
    <property type="entry name" value="fn3"/>
    <property type="match status" value="1"/>
</dbReference>
<keyword evidence="5" id="KW-0325">Glycoprotein</keyword>
<proteinExistence type="predicted"/>
<evidence type="ECO:0000256" key="4">
    <source>
        <dbReference type="ARBA" id="ARBA00023170"/>
    </source>
</evidence>
<dbReference type="InterPro" id="IPR036116">
    <property type="entry name" value="FN3_sf"/>
</dbReference>
<dbReference type="AlphaFoldDB" id="A0A5N4EBV5"/>
<dbReference type="GO" id="GO:0009897">
    <property type="term" value="C:external side of plasma membrane"/>
    <property type="evidence" value="ECO:0007669"/>
    <property type="project" value="TreeGrafter"/>
</dbReference>
<dbReference type="EMBL" id="JWIN03000003">
    <property type="protein sequence ID" value="KAB1280857.1"/>
    <property type="molecule type" value="Genomic_DNA"/>
</dbReference>
<organism evidence="8 9">
    <name type="scientific">Camelus dromedarius</name>
    <name type="common">Dromedary</name>
    <name type="synonym">Arabian camel</name>
    <dbReference type="NCBI Taxonomy" id="9838"/>
    <lineage>
        <taxon>Eukaryota</taxon>
        <taxon>Metazoa</taxon>
        <taxon>Chordata</taxon>
        <taxon>Craniata</taxon>
        <taxon>Vertebrata</taxon>
        <taxon>Euteleostomi</taxon>
        <taxon>Mammalia</taxon>
        <taxon>Eutheria</taxon>
        <taxon>Laurasiatheria</taxon>
        <taxon>Artiodactyla</taxon>
        <taxon>Tylopoda</taxon>
        <taxon>Camelidae</taxon>
        <taxon>Camelus</taxon>
    </lineage>
</organism>
<dbReference type="GO" id="GO:0019955">
    <property type="term" value="F:cytokine binding"/>
    <property type="evidence" value="ECO:0007669"/>
    <property type="project" value="TreeGrafter"/>
</dbReference>
<evidence type="ECO:0000256" key="1">
    <source>
        <dbReference type="ARBA" id="ARBA00022729"/>
    </source>
</evidence>
<accession>A0A5N4EBV5</accession>
<feature type="compositionally biased region" description="Low complexity" evidence="6">
    <location>
        <begin position="362"/>
        <end position="375"/>
    </location>
</feature>
<comment type="caution">
    <text evidence="8">The sequence shown here is derived from an EMBL/GenBank/DDBJ whole genome shotgun (WGS) entry which is preliminary data.</text>
</comment>
<feature type="region of interest" description="Disordered" evidence="6">
    <location>
        <begin position="405"/>
        <end position="424"/>
    </location>
</feature>